<proteinExistence type="predicted"/>
<name>A0A8T1RXF2_CHESE</name>
<accession>A0A8T1RXF2</accession>
<dbReference type="GO" id="GO:0008270">
    <property type="term" value="F:zinc ion binding"/>
    <property type="evidence" value="ECO:0007669"/>
    <property type="project" value="UniProtKB-KW"/>
</dbReference>
<dbReference type="PANTHER" id="PTHR47678">
    <property type="entry name" value="TETRATRICOPEPTIDE REPEAT PROTEIN 31"/>
    <property type="match status" value="1"/>
</dbReference>
<reference evidence="4 5" key="1">
    <citation type="journal article" date="2020" name="G3 (Bethesda)">
        <title>Draft Genome of the Common Snapping Turtle, Chelydra serpentina, a Model for Phenotypic Plasticity in Reptiles.</title>
        <authorList>
            <person name="Das D."/>
            <person name="Singh S.K."/>
            <person name="Bierstedt J."/>
            <person name="Erickson A."/>
            <person name="Galli G.L.J."/>
            <person name="Crossley D.A. 2nd"/>
            <person name="Rhen T."/>
        </authorList>
    </citation>
    <scope>NUCLEOTIDE SEQUENCE [LARGE SCALE GENOMIC DNA]</scope>
    <source>
        <strain evidence="4">KW</strain>
    </source>
</reference>
<feature type="compositionally biased region" description="Low complexity" evidence="2">
    <location>
        <begin position="42"/>
        <end position="57"/>
    </location>
</feature>
<feature type="zinc finger region" description="C3H1-type" evidence="1">
    <location>
        <begin position="66"/>
        <end position="92"/>
    </location>
</feature>
<dbReference type="AlphaFoldDB" id="A0A8T1RXF2"/>
<feature type="domain" description="C3H1-type" evidence="3">
    <location>
        <begin position="66"/>
        <end position="92"/>
    </location>
</feature>
<dbReference type="Proteomes" id="UP000765507">
    <property type="component" value="Unassembled WGS sequence"/>
</dbReference>
<evidence type="ECO:0000313" key="5">
    <source>
        <dbReference type="Proteomes" id="UP000765507"/>
    </source>
</evidence>
<evidence type="ECO:0000313" key="4">
    <source>
        <dbReference type="EMBL" id="KAG6921416.1"/>
    </source>
</evidence>
<evidence type="ECO:0000256" key="1">
    <source>
        <dbReference type="PROSITE-ProRule" id="PRU00723"/>
    </source>
</evidence>
<gene>
    <name evidence="4" type="ORF">G0U57_007883</name>
</gene>
<keyword evidence="1" id="KW-0479">Metal-binding</keyword>
<comment type="caution">
    <text evidence="4">The sequence shown here is derived from an EMBL/GenBank/DDBJ whole genome shotgun (WGS) entry which is preliminary data.</text>
</comment>
<evidence type="ECO:0000259" key="3">
    <source>
        <dbReference type="PROSITE" id="PS50103"/>
    </source>
</evidence>
<keyword evidence="1" id="KW-0863">Zinc-finger</keyword>
<evidence type="ECO:0000256" key="2">
    <source>
        <dbReference type="SAM" id="MobiDB-lite"/>
    </source>
</evidence>
<organism evidence="4 5">
    <name type="scientific">Chelydra serpentina</name>
    <name type="common">Snapping turtle</name>
    <name type="synonym">Testudo serpentina</name>
    <dbReference type="NCBI Taxonomy" id="8475"/>
    <lineage>
        <taxon>Eukaryota</taxon>
        <taxon>Metazoa</taxon>
        <taxon>Chordata</taxon>
        <taxon>Craniata</taxon>
        <taxon>Vertebrata</taxon>
        <taxon>Euteleostomi</taxon>
        <taxon>Archelosauria</taxon>
        <taxon>Testudinata</taxon>
        <taxon>Testudines</taxon>
        <taxon>Cryptodira</taxon>
        <taxon>Durocryptodira</taxon>
        <taxon>Americhelydia</taxon>
        <taxon>Chelydroidea</taxon>
        <taxon>Chelydridae</taxon>
        <taxon>Chelydra</taxon>
    </lineage>
</organism>
<dbReference type="PANTHER" id="PTHR47678:SF1">
    <property type="entry name" value="TETRATRICOPEPTIDE REPEAT PROTEIN 31"/>
    <property type="match status" value="1"/>
</dbReference>
<dbReference type="InterPro" id="IPR000571">
    <property type="entry name" value="Znf_CCCH"/>
</dbReference>
<keyword evidence="1" id="KW-0862">Zinc</keyword>
<keyword evidence="5" id="KW-1185">Reference proteome</keyword>
<dbReference type="EMBL" id="JAHGAV010002118">
    <property type="protein sequence ID" value="KAG6921416.1"/>
    <property type="molecule type" value="Genomic_DNA"/>
</dbReference>
<feature type="region of interest" description="Disordered" evidence="2">
    <location>
        <begin position="1"/>
        <end position="22"/>
    </location>
</feature>
<dbReference type="PROSITE" id="PS50103">
    <property type="entry name" value="ZF_C3H1"/>
    <property type="match status" value="1"/>
</dbReference>
<sequence>LLGSAASAPPHGVACADRPLSPQGAEVQGTKFVLQLKHPDHATPAPGRAGPGNAPRPVGREPVRVPPTLECHFWRNAGCSYGPDCRFRHLPQSKGLDKKLAQP</sequence>
<protein>
    <recommendedName>
        <fullName evidence="3">C3H1-type domain-containing protein</fullName>
    </recommendedName>
</protein>
<dbReference type="OrthoDB" id="2423701at2759"/>
<feature type="region of interest" description="Disordered" evidence="2">
    <location>
        <begin position="36"/>
        <end position="64"/>
    </location>
</feature>
<feature type="non-terminal residue" evidence="4">
    <location>
        <position position="1"/>
    </location>
</feature>